<keyword evidence="1" id="KW-0614">Plasmid</keyword>
<protein>
    <submittedName>
        <fullName evidence="1">Uncharacterized protein</fullName>
    </submittedName>
</protein>
<dbReference type="EMBL" id="CP020750">
    <property type="protein sequence ID" value="ARJ26089.1"/>
    <property type="molecule type" value="Genomic_DNA"/>
</dbReference>
<dbReference type="AlphaFoldDB" id="A0A1W6AJT7"/>
<dbReference type="Proteomes" id="UP000192932">
    <property type="component" value="Plasmid unnamed7"/>
</dbReference>
<evidence type="ECO:0000313" key="2">
    <source>
        <dbReference type="Proteomes" id="UP000192932"/>
    </source>
</evidence>
<accession>A0A1W6AJT7</accession>
<reference evidence="1 2" key="1">
    <citation type="submission" date="2017-04" db="EMBL/GenBank/DDBJ databases">
        <title>The Characteristic of a Fine Plant Growth-Promoting Rhizobacteria Bacillus mycoides Gnyt1 and its Whole Genome Sequencing Analysis.</title>
        <authorList>
            <person name="Li J.H."/>
            <person name="Yao T."/>
        </authorList>
    </citation>
    <scope>NUCLEOTIDE SEQUENCE [LARGE SCALE GENOMIC DNA]</scope>
    <source>
        <strain evidence="1 2">Gnyt1</strain>
        <plasmid evidence="2">Plasmid unnamed7</plasmid>
    </source>
</reference>
<dbReference type="RefSeq" id="WP_085313757.1">
    <property type="nucleotide sequence ID" value="NZ_CP020750.1"/>
</dbReference>
<geneLocation type="plasmid" evidence="1 2">
    <name>unnamed7</name>
</geneLocation>
<gene>
    <name evidence="1" type="ORF">B7492_34230</name>
</gene>
<organism evidence="1 2">
    <name type="scientific">Bacillus mycoides</name>
    <dbReference type="NCBI Taxonomy" id="1405"/>
    <lineage>
        <taxon>Bacteria</taxon>
        <taxon>Bacillati</taxon>
        <taxon>Bacillota</taxon>
        <taxon>Bacilli</taxon>
        <taxon>Bacillales</taxon>
        <taxon>Bacillaceae</taxon>
        <taxon>Bacillus</taxon>
        <taxon>Bacillus cereus group</taxon>
    </lineage>
</organism>
<sequence>MTELDLYKFCEDKEMDWRGDQLIIWLYFSELAGWTELVGHEHFDEGGMEVNLKSNCIAFDLCEVCDDWEIDPERILKKEN</sequence>
<proteinExistence type="predicted"/>
<evidence type="ECO:0000313" key="1">
    <source>
        <dbReference type="EMBL" id="ARJ26089.1"/>
    </source>
</evidence>
<name>A0A1W6AJT7_BACMY</name>